<dbReference type="GO" id="GO:0032153">
    <property type="term" value="C:cell division site"/>
    <property type="evidence" value="ECO:0007669"/>
    <property type="project" value="UniProtKB-UniRule"/>
</dbReference>
<feature type="binding site" evidence="8">
    <location>
        <position position="165"/>
    </location>
    <ligand>
        <name>GTP</name>
        <dbReference type="ChEBI" id="CHEBI:37565"/>
    </ligand>
</feature>
<dbReference type="Pfam" id="PF00091">
    <property type="entry name" value="Tubulin"/>
    <property type="match status" value="1"/>
</dbReference>
<dbReference type="HAMAP" id="MF_00909">
    <property type="entry name" value="FtsZ"/>
    <property type="match status" value="1"/>
</dbReference>
<dbReference type="Proteomes" id="UP000001400">
    <property type="component" value="Chromosome"/>
</dbReference>
<keyword evidence="4 8" id="KW-0547">Nucleotide-binding</keyword>
<reference evidence="13" key="1">
    <citation type="submission" date="2010-02" db="EMBL/GenBank/DDBJ databases">
        <title>Complete sequence of Aciduliprofundum boonei T469.</title>
        <authorList>
            <consortium name="US DOE Joint Genome Institute"/>
            <person name="Lucas S."/>
            <person name="Copeland A."/>
            <person name="Lapidus A."/>
            <person name="Cheng J.-F."/>
            <person name="Bruce D."/>
            <person name="Goodwin L."/>
            <person name="Pitluck S."/>
            <person name="Saunders E."/>
            <person name="Detter J.C."/>
            <person name="Han C."/>
            <person name="Tapia R."/>
            <person name="Land M."/>
            <person name="Hauser L."/>
            <person name="Kyrpides N."/>
            <person name="Mikhailova N."/>
            <person name="Flores G."/>
            <person name="Reysenbach A.-L."/>
            <person name="Woyke T."/>
        </authorList>
    </citation>
    <scope>NUCLEOTIDE SEQUENCE</scope>
    <source>
        <strain evidence="13">T469</strain>
    </source>
</reference>
<dbReference type="KEGG" id="abi:Aboo_0589"/>
<dbReference type="InterPro" id="IPR024757">
    <property type="entry name" value="FtsZ_C"/>
</dbReference>
<keyword evidence="5 8" id="KW-0342">GTP-binding</keyword>
<keyword evidence="7 8" id="KW-0131">Cell cycle</keyword>
<comment type="subcellular location">
    <subcellularLocation>
        <location evidence="8">Cytoplasm</location>
    </subcellularLocation>
    <text evidence="8">Assembles at midcell at the inner surface of the cytoplasmic membrane.</text>
</comment>
<dbReference type="InterPro" id="IPR045061">
    <property type="entry name" value="FtsZ/CetZ"/>
</dbReference>
<evidence type="ECO:0000259" key="12">
    <source>
        <dbReference type="SMART" id="SM00865"/>
    </source>
</evidence>
<dbReference type="EMBL" id="CP001941">
    <property type="protein sequence ID" value="ADD08400.1"/>
    <property type="molecule type" value="Genomic_DNA"/>
</dbReference>
<feature type="domain" description="Tubulin/FtsZ 2-layer sandwich" evidence="12">
    <location>
        <begin position="228"/>
        <end position="346"/>
    </location>
</feature>
<evidence type="ECO:0000259" key="11">
    <source>
        <dbReference type="SMART" id="SM00864"/>
    </source>
</evidence>
<dbReference type="GeneID" id="8827534"/>
<dbReference type="InterPro" id="IPR008280">
    <property type="entry name" value="Tub_FtsZ_C"/>
</dbReference>
<evidence type="ECO:0000256" key="1">
    <source>
        <dbReference type="ARBA" id="ARBA00009690"/>
    </source>
</evidence>
<dbReference type="PANTHER" id="PTHR30314">
    <property type="entry name" value="CELL DIVISION PROTEIN FTSZ-RELATED"/>
    <property type="match status" value="1"/>
</dbReference>
<proteinExistence type="inferred from homology"/>
<comment type="subunit">
    <text evidence="8">Homodimer. Polymerizes to form a dynamic ring structure in a strictly GTP-dependent manner. Interacts directly with several other division proteins.</text>
</comment>
<evidence type="ECO:0000256" key="4">
    <source>
        <dbReference type="ARBA" id="ARBA00022741"/>
    </source>
</evidence>
<evidence type="ECO:0000313" key="13">
    <source>
        <dbReference type="EMBL" id="ADD08400.1"/>
    </source>
</evidence>
<dbReference type="eggNOG" id="arCOG02201">
    <property type="taxonomic scope" value="Archaea"/>
</dbReference>
<dbReference type="SUPFAM" id="SSF55307">
    <property type="entry name" value="Tubulin C-terminal domain-like"/>
    <property type="match status" value="1"/>
</dbReference>
<dbReference type="InterPro" id="IPR020805">
    <property type="entry name" value="Cell_div_FtsZ_CS"/>
</dbReference>
<keyword evidence="14" id="KW-1185">Reference proteome</keyword>
<dbReference type="OrthoDB" id="371908at2157"/>
<evidence type="ECO:0000256" key="8">
    <source>
        <dbReference type="HAMAP-Rule" id="MF_00909"/>
    </source>
</evidence>
<dbReference type="Pfam" id="PF12327">
    <property type="entry name" value="FtsZ_C"/>
    <property type="match status" value="1"/>
</dbReference>
<feature type="binding site" evidence="8">
    <location>
        <begin position="43"/>
        <end position="47"/>
    </location>
    <ligand>
        <name>GTP</name>
        <dbReference type="ChEBI" id="CHEBI:37565"/>
    </ligand>
</feature>
<gene>
    <name evidence="8" type="primary">ftsZ</name>
    <name evidence="13" type="ordered locus">Aboo_0589</name>
</gene>
<dbReference type="PANTHER" id="PTHR30314:SF3">
    <property type="entry name" value="MITOCHONDRIAL DIVISION PROTEIN FSZA"/>
    <property type="match status" value="1"/>
</dbReference>
<feature type="binding site" evidence="8">
    <location>
        <position position="161"/>
    </location>
    <ligand>
        <name>GTP</name>
        <dbReference type="ChEBI" id="CHEBI:37565"/>
    </ligand>
</feature>
<evidence type="ECO:0000256" key="6">
    <source>
        <dbReference type="ARBA" id="ARBA00023210"/>
    </source>
</evidence>
<dbReference type="GO" id="GO:0051258">
    <property type="term" value="P:protein polymerization"/>
    <property type="evidence" value="ECO:0007669"/>
    <property type="project" value="UniProtKB-UniRule"/>
</dbReference>
<evidence type="ECO:0000256" key="9">
    <source>
        <dbReference type="NCBIfam" id="TIGR00065"/>
    </source>
</evidence>
<keyword evidence="6 8" id="KW-0717">Septation</keyword>
<dbReference type="InterPro" id="IPR018316">
    <property type="entry name" value="Tubulin/FtsZ_2-layer-sand-dom"/>
</dbReference>
<evidence type="ECO:0000313" key="14">
    <source>
        <dbReference type="Proteomes" id="UP000001400"/>
    </source>
</evidence>
<evidence type="ECO:0000256" key="7">
    <source>
        <dbReference type="ARBA" id="ARBA00023306"/>
    </source>
</evidence>
<dbReference type="AlphaFoldDB" id="B5I9W7"/>
<feature type="binding site" evidence="8">
    <location>
        <begin position="130"/>
        <end position="132"/>
    </location>
    <ligand>
        <name>GTP</name>
        <dbReference type="ChEBI" id="CHEBI:37565"/>
    </ligand>
</feature>
<keyword evidence="2 8" id="KW-0963">Cytoplasm</keyword>
<evidence type="ECO:0000256" key="2">
    <source>
        <dbReference type="ARBA" id="ARBA00022490"/>
    </source>
</evidence>
<dbReference type="GO" id="GO:0005525">
    <property type="term" value="F:GTP binding"/>
    <property type="evidence" value="ECO:0007669"/>
    <property type="project" value="UniProtKB-UniRule"/>
</dbReference>
<feature type="domain" description="Tubulin/FtsZ GTPase" evidence="11">
    <location>
        <begin position="35"/>
        <end position="226"/>
    </location>
</feature>
<dbReference type="InterPro" id="IPR003008">
    <property type="entry name" value="Tubulin_FtsZ_GTPase"/>
</dbReference>
<dbReference type="Gene3D" id="3.40.50.1440">
    <property type="entry name" value="Tubulin/FtsZ, GTPase domain"/>
    <property type="match status" value="1"/>
</dbReference>
<dbReference type="STRING" id="439481.Aboo_0589"/>
<feature type="binding site" evidence="8">
    <location>
        <position position="208"/>
    </location>
    <ligand>
        <name>GTP</name>
        <dbReference type="ChEBI" id="CHEBI:37565"/>
    </ligand>
</feature>
<dbReference type="GO" id="GO:0005737">
    <property type="term" value="C:cytoplasm"/>
    <property type="evidence" value="ECO:0007669"/>
    <property type="project" value="UniProtKB-SubCell"/>
</dbReference>
<protein>
    <recommendedName>
        <fullName evidence="8 9">Cell division protein FtsZ</fullName>
    </recommendedName>
</protein>
<evidence type="ECO:0000256" key="3">
    <source>
        <dbReference type="ARBA" id="ARBA00022618"/>
    </source>
</evidence>
<dbReference type="HOGENOM" id="CLU_024865_0_1_2"/>
<dbReference type="FunFam" id="3.40.50.1440:FF:000023">
    <property type="entry name" value="Cell division protein FtsZ"/>
    <property type="match status" value="1"/>
</dbReference>
<evidence type="ECO:0000256" key="5">
    <source>
        <dbReference type="ARBA" id="ARBA00023134"/>
    </source>
</evidence>
<dbReference type="SMART" id="SM00865">
    <property type="entry name" value="Tubulin_C"/>
    <property type="match status" value="1"/>
</dbReference>
<organism evidence="13 14">
    <name type="scientific">Aciduliprofundum boonei (strain DSM 19572 / T469)</name>
    <dbReference type="NCBI Taxonomy" id="439481"/>
    <lineage>
        <taxon>Archaea</taxon>
        <taxon>Methanobacteriati</taxon>
        <taxon>Thermoplasmatota</taxon>
        <taxon>DHVE2 group</taxon>
        <taxon>Candidatus Aciduliprofundum</taxon>
    </lineage>
</organism>
<sequence>MKFLKDINAGTSNEVDYTAPEDEELRRLVEKLKVNIKIIGCGGGGSNTINRMMEEGIYGAELIAANTDAQHLLHIRANRKILLGRRRTRGLGAGSNPLVGEDAAREANEELEKLLQGADMVFVTAGLGGGTGTGSAPYVAKLAKEAGALVLSVVTLPFKAEGKLRMENAMWGLERLRRYSDTTIVIPNDKLLELVPRLPLNEAFKVADTVLMITIKGITEILTKPGLVNVDYADLRTVLGSGGVAMVGIGESDSTQDRVKEAVDEAINSPLIDADISDATGALVRIVGDEHMSVTEAQMAVDLVQKKINPMAKIIWGASVDPEMENMVQVLVVLSGVKSPYFIEKGGSLKAAKSMAGETLDADIDVID</sequence>
<dbReference type="InterPro" id="IPR036525">
    <property type="entry name" value="Tubulin/FtsZ_GTPase_sf"/>
</dbReference>
<evidence type="ECO:0000256" key="10">
    <source>
        <dbReference type="RuleBase" id="RU003360"/>
    </source>
</evidence>
<dbReference type="PRINTS" id="PR00423">
    <property type="entry name" value="CELLDVISFTSZ"/>
</dbReference>
<name>B5I9W7_ACIB4</name>
<dbReference type="PROSITE" id="PS01134">
    <property type="entry name" value="FTSZ_1"/>
    <property type="match status" value="1"/>
</dbReference>
<accession>B5I9W7</accession>
<dbReference type="NCBIfam" id="TIGR00065">
    <property type="entry name" value="ftsZ"/>
    <property type="match status" value="1"/>
</dbReference>
<dbReference type="GO" id="GO:0003924">
    <property type="term" value="F:GTPase activity"/>
    <property type="evidence" value="ECO:0007669"/>
    <property type="project" value="UniProtKB-UniRule"/>
</dbReference>
<dbReference type="SUPFAM" id="SSF52490">
    <property type="entry name" value="Tubulin nucleotide-binding domain-like"/>
    <property type="match status" value="1"/>
</dbReference>
<dbReference type="InterPro" id="IPR000158">
    <property type="entry name" value="Cell_div_FtsZ"/>
</dbReference>
<dbReference type="CDD" id="cd02201">
    <property type="entry name" value="FtsZ_type1"/>
    <property type="match status" value="1"/>
</dbReference>
<dbReference type="GO" id="GO:0043093">
    <property type="term" value="P:FtsZ-dependent cytokinesis"/>
    <property type="evidence" value="ECO:0007669"/>
    <property type="project" value="UniProtKB-UniRule"/>
</dbReference>
<dbReference type="RefSeq" id="WP_008082455.1">
    <property type="nucleotide sequence ID" value="NC_013926.1"/>
</dbReference>
<comment type="function">
    <text evidence="8">Essential cell division protein that forms a contractile ring structure (Z ring) at the future cell division site. The regulation of the ring assembly controls the timing and the location of cell division. One of the functions of the FtsZ ring is to recruit other cell division proteins to the septum to produce a new cell wall between the dividing cells. Binds GTP and shows GTPase activity.</text>
</comment>
<comment type="similarity">
    <text evidence="1 8 10">Belongs to the FtsZ family.</text>
</comment>
<keyword evidence="3 8" id="KW-0132">Cell division</keyword>
<dbReference type="SMART" id="SM00864">
    <property type="entry name" value="Tubulin"/>
    <property type="match status" value="1"/>
</dbReference>